<dbReference type="SUPFAM" id="SSF57196">
    <property type="entry name" value="EGF/Laminin"/>
    <property type="match status" value="6"/>
</dbReference>
<evidence type="ECO:0000256" key="1">
    <source>
        <dbReference type="ARBA" id="ARBA00004613"/>
    </source>
</evidence>
<feature type="compositionally biased region" description="Polar residues" evidence="9">
    <location>
        <begin position="673"/>
        <end position="684"/>
    </location>
</feature>
<feature type="disulfide bond" evidence="8">
    <location>
        <begin position="146"/>
        <end position="155"/>
    </location>
</feature>
<feature type="region of interest" description="Disordered" evidence="9">
    <location>
        <begin position="791"/>
        <end position="861"/>
    </location>
</feature>
<evidence type="ECO:0000256" key="6">
    <source>
        <dbReference type="ARBA" id="ARBA00023180"/>
    </source>
</evidence>
<keyword evidence="7 8" id="KW-0424">Laminin EGF-like domain</keyword>
<keyword evidence="10" id="KW-0812">Transmembrane</keyword>
<keyword evidence="13" id="KW-1185">Reference proteome</keyword>
<dbReference type="GO" id="GO:0007409">
    <property type="term" value="P:axonogenesis"/>
    <property type="evidence" value="ECO:0007669"/>
    <property type="project" value="TreeGrafter"/>
</dbReference>
<protein>
    <submittedName>
        <fullName evidence="12">Laminin subunit beta 1</fullName>
    </submittedName>
</protein>
<keyword evidence="2" id="KW-0964">Secreted</keyword>
<evidence type="ECO:0000256" key="10">
    <source>
        <dbReference type="SAM" id="Phobius"/>
    </source>
</evidence>
<feature type="non-terminal residue" evidence="12">
    <location>
        <position position="1"/>
    </location>
</feature>
<feature type="domain" description="Laminin EGF-like" evidence="11">
    <location>
        <begin position="1035"/>
        <end position="1085"/>
    </location>
</feature>
<feature type="disulfide bond" evidence="8">
    <location>
        <begin position="1035"/>
        <end position="1047"/>
    </location>
</feature>
<dbReference type="SMART" id="SM00281">
    <property type="entry name" value="LamB"/>
    <property type="match status" value="1"/>
</dbReference>
<feature type="disulfide bond" evidence="8">
    <location>
        <begin position="1008"/>
        <end position="1017"/>
    </location>
</feature>
<feature type="region of interest" description="Disordered" evidence="9">
    <location>
        <begin position="624"/>
        <end position="693"/>
    </location>
</feature>
<keyword evidence="10" id="KW-1133">Transmembrane helix</keyword>
<dbReference type="Gene3D" id="2.10.25.10">
    <property type="entry name" value="Laminin"/>
    <property type="match status" value="8"/>
</dbReference>
<dbReference type="SMART" id="SM00180">
    <property type="entry name" value="EGF_Lam"/>
    <property type="match status" value="7"/>
</dbReference>
<evidence type="ECO:0000256" key="5">
    <source>
        <dbReference type="ARBA" id="ARBA00023157"/>
    </source>
</evidence>
<feature type="disulfide bond" evidence="8">
    <location>
        <begin position="1037"/>
        <end position="1054"/>
    </location>
</feature>
<dbReference type="Pfam" id="PF00052">
    <property type="entry name" value="Laminin_B"/>
    <property type="match status" value="1"/>
</dbReference>
<dbReference type="Pfam" id="PF24973">
    <property type="entry name" value="EGF_LMN_ATRN"/>
    <property type="match status" value="2"/>
</dbReference>
<comment type="caution">
    <text evidence="8">Lacks conserved residue(s) required for the propagation of feature annotation.</text>
</comment>
<feature type="disulfide bond" evidence="8">
    <location>
        <begin position="1056"/>
        <end position="1065"/>
    </location>
</feature>
<dbReference type="CDD" id="cd00055">
    <property type="entry name" value="EGF_Lam"/>
    <property type="match status" value="8"/>
</dbReference>
<comment type="subcellular location">
    <subcellularLocation>
        <location evidence="1">Secreted</location>
    </subcellularLocation>
</comment>
<evidence type="ECO:0000256" key="2">
    <source>
        <dbReference type="ARBA" id="ARBA00022525"/>
    </source>
</evidence>
<dbReference type="GO" id="GO:0005576">
    <property type="term" value="C:extracellular region"/>
    <property type="evidence" value="ECO:0007669"/>
    <property type="project" value="UniProtKB-SubCell"/>
</dbReference>
<dbReference type="PROSITE" id="PS01248">
    <property type="entry name" value="EGF_LAM_1"/>
    <property type="match status" value="3"/>
</dbReference>
<dbReference type="FunFam" id="2.10.25.10:FF:000094">
    <property type="entry name" value="Laminin subunit alpha-2"/>
    <property type="match status" value="1"/>
</dbReference>
<evidence type="ECO:0000256" key="7">
    <source>
        <dbReference type="ARBA" id="ARBA00023292"/>
    </source>
</evidence>
<organism evidence="12 13">
    <name type="scientific">Elysia marginata</name>
    <dbReference type="NCBI Taxonomy" id="1093978"/>
    <lineage>
        <taxon>Eukaryota</taxon>
        <taxon>Metazoa</taxon>
        <taxon>Spiralia</taxon>
        <taxon>Lophotrochozoa</taxon>
        <taxon>Mollusca</taxon>
        <taxon>Gastropoda</taxon>
        <taxon>Heterobranchia</taxon>
        <taxon>Euthyneura</taxon>
        <taxon>Panpulmonata</taxon>
        <taxon>Sacoglossa</taxon>
        <taxon>Placobranchoidea</taxon>
        <taxon>Plakobranchidae</taxon>
        <taxon>Elysia</taxon>
    </lineage>
</organism>
<feature type="domain" description="Laminin EGF-like" evidence="11">
    <location>
        <begin position="988"/>
        <end position="1034"/>
    </location>
</feature>
<dbReference type="PROSITE" id="PS50027">
    <property type="entry name" value="EGF_LAM_2"/>
    <property type="match status" value="4"/>
</dbReference>
<dbReference type="PANTHER" id="PTHR10574">
    <property type="entry name" value="NETRIN/LAMININ-RELATED"/>
    <property type="match status" value="1"/>
</dbReference>
<feature type="compositionally biased region" description="Low complexity" evidence="9">
    <location>
        <begin position="791"/>
        <end position="807"/>
    </location>
</feature>
<dbReference type="InterPro" id="IPR002049">
    <property type="entry name" value="LE_dom"/>
</dbReference>
<dbReference type="EMBL" id="BMAT01012295">
    <property type="protein sequence ID" value="GFR89290.1"/>
    <property type="molecule type" value="Genomic_DNA"/>
</dbReference>
<comment type="caution">
    <text evidence="12">The sequence shown here is derived from an EMBL/GenBank/DDBJ whole genome shotgun (WGS) entry which is preliminary data.</text>
</comment>
<keyword evidence="6" id="KW-0325">Glycoprotein</keyword>
<dbReference type="InterPro" id="IPR000034">
    <property type="entry name" value="Laminin_IV"/>
</dbReference>
<feature type="domain" description="Laminin EGF-like" evidence="11">
    <location>
        <begin position="117"/>
        <end position="176"/>
    </location>
</feature>
<accession>A0AAV4GVT5</accession>
<evidence type="ECO:0000313" key="12">
    <source>
        <dbReference type="EMBL" id="GFR89290.1"/>
    </source>
</evidence>
<proteinExistence type="predicted"/>
<evidence type="ECO:0000256" key="4">
    <source>
        <dbReference type="ARBA" id="ARBA00022737"/>
    </source>
</evidence>
<dbReference type="GO" id="GO:0009888">
    <property type="term" value="P:tissue development"/>
    <property type="evidence" value="ECO:0007669"/>
    <property type="project" value="TreeGrafter"/>
</dbReference>
<evidence type="ECO:0000256" key="3">
    <source>
        <dbReference type="ARBA" id="ARBA00022729"/>
    </source>
</evidence>
<evidence type="ECO:0000313" key="13">
    <source>
        <dbReference type="Proteomes" id="UP000762676"/>
    </source>
</evidence>
<evidence type="ECO:0000256" key="8">
    <source>
        <dbReference type="PROSITE-ProRule" id="PRU00460"/>
    </source>
</evidence>
<name>A0AAV4GVT5_9GAST</name>
<evidence type="ECO:0000259" key="11">
    <source>
        <dbReference type="PROSITE" id="PS50027"/>
    </source>
</evidence>
<feature type="domain" description="Laminin EGF-like" evidence="11">
    <location>
        <begin position="177"/>
        <end position="230"/>
    </location>
</feature>
<keyword evidence="3" id="KW-0732">Signal</keyword>
<gene>
    <name evidence="12" type="ORF">ElyMa_006120700</name>
</gene>
<feature type="disulfide bond" evidence="8">
    <location>
        <begin position="200"/>
        <end position="209"/>
    </location>
</feature>
<keyword evidence="4" id="KW-0677">Repeat</keyword>
<keyword evidence="10" id="KW-0472">Membrane</keyword>
<dbReference type="FunFam" id="2.10.25.10:FF:000275">
    <property type="entry name" value="usherin"/>
    <property type="match status" value="1"/>
</dbReference>
<reference evidence="12 13" key="1">
    <citation type="journal article" date="2021" name="Elife">
        <title>Chloroplast acquisition without the gene transfer in kleptoplastic sea slugs, Plakobranchus ocellatus.</title>
        <authorList>
            <person name="Maeda T."/>
            <person name="Takahashi S."/>
            <person name="Yoshida T."/>
            <person name="Shimamura S."/>
            <person name="Takaki Y."/>
            <person name="Nagai Y."/>
            <person name="Toyoda A."/>
            <person name="Suzuki Y."/>
            <person name="Arimoto A."/>
            <person name="Ishii H."/>
            <person name="Satoh N."/>
            <person name="Nishiyama T."/>
            <person name="Hasebe M."/>
            <person name="Maruyama T."/>
            <person name="Minagawa J."/>
            <person name="Obokata J."/>
            <person name="Shigenobu S."/>
        </authorList>
    </citation>
    <scope>NUCLEOTIDE SEQUENCE [LARGE SCALE GENOMIC DNA]</scope>
</reference>
<dbReference type="PRINTS" id="PR00011">
    <property type="entry name" value="EGFLAMININ"/>
</dbReference>
<feature type="disulfide bond" evidence="8">
    <location>
        <begin position="988"/>
        <end position="1000"/>
    </location>
</feature>
<evidence type="ECO:0000256" key="9">
    <source>
        <dbReference type="SAM" id="MobiDB-lite"/>
    </source>
</evidence>
<feature type="transmembrane region" description="Helical" evidence="10">
    <location>
        <begin position="533"/>
        <end position="558"/>
    </location>
</feature>
<dbReference type="InterPro" id="IPR056863">
    <property type="entry name" value="LMN_ATRN_NET-like_EGF"/>
</dbReference>
<dbReference type="GO" id="GO:0009887">
    <property type="term" value="P:animal organ morphogenesis"/>
    <property type="evidence" value="ECO:0007669"/>
    <property type="project" value="TreeGrafter"/>
</dbReference>
<dbReference type="Pfam" id="PF00053">
    <property type="entry name" value="EGF_laminin"/>
    <property type="match status" value="6"/>
</dbReference>
<dbReference type="InterPro" id="IPR050440">
    <property type="entry name" value="Laminin/Netrin_ECM"/>
</dbReference>
<feature type="region of interest" description="Disordered" evidence="9">
    <location>
        <begin position="718"/>
        <end position="751"/>
    </location>
</feature>
<dbReference type="Proteomes" id="UP000762676">
    <property type="component" value="Unassembled WGS sequence"/>
</dbReference>
<feature type="compositionally biased region" description="Polar residues" evidence="9">
    <location>
        <begin position="718"/>
        <end position="747"/>
    </location>
</feature>
<sequence>CYCNNHASQCNYTDTDVLCNCQHFTTGKDCERCLPLYNERPWQRGSFLPFDKGQAHVCQKCECNEHADSCTYNATYGRGQCNACKHNTEGYHCEKCTSMFYPNTSVPLSDANRCIACDCEDLGVSDSNFECTQAETPNTIVGQCSCKNLVTGRRCNSCVAGYWGLITGPSPGTCSACNCNLDGTTRQSNTCDQDTGQCPCKTSITGTLCDACADGFFSFPTGNPEKECTPCNCDRGGAISPVCNKDTGVCSCRTGITGDKCDRTVDGRYVPALDELSLEPTSGPCPLKSALYTSEAPFDGRQFAECDLGTGALTVSLSPIPGGMVQMAIEWPYFLAVRYTTNSSDVTGVVTVTPTGNTVADLTALSARLGQDVSPACPLTSDAVQLSVTFPPSKSSAVTTVPNNVTLDARCQYSLDLQLTSTPPGSNKRRRRAAGDGPFISIDSVIPLPALSNDDGSLSFNALSAADDASEVIPQYTDCVERISSLTRRQTALVSPPCKGILFSVGAELYNGALGCPTLPCPSEEHDDDDHLAAGYIVLIFFACLLFLLIVIVLAICLKRWYSQKKEAKRAKQQRLNEYRVSDFGNIYRNGNSNNRSAEQDRRGFHFLADDNVPKFTDGSDVGSDDVFEHASAKQGPDNAARRRQHEKGMFYITSDDSGDNSERKRAAAELKTFSSPANSVHSETSTRRPGHPSLLTLAQLATSKSALANLEKETWDVSSTHSNDNSWSYHASPNKRPIQSSHQFPNSRPLRAQSLDDTFIISDDFVDRMYLDSPAPRGLHHWRGVADLSRPLSSSEPSLSHRSSFSGASPVISRYQPSLHRDPYPPKPSRSNASKQVPPKPKRQKKRPEREPSFMTRIIPPPLLYTNTNNGILYLPEPDYDMSDGSALIPLADRNSIALSGVDNPIFIPDPDYPICFPQGSTSGACDFNSGQCQCHENIVLAADGQAGTVTAGIPSSTGQPIEIDGTCSFCKPNFYGINSGQGCRECACDPQGSTSLQCDESGQCPCKDSVQGFKCDVCKDGFYGFGANGCAACNCSTAGSVSLNCDQTAGTCDCKTNAEGDKCADCKAGFFNLADYNPDGCQPCFCYGHGTTCDSTPGFEVDIIQVISPQLPEHFTALLGDRHTSYSQPITLWLTASFTLDISGSVMLSLTGNGKTIQHRAYNSTVLSQRHTTMYETRLLWREWETVAADQTVAPSTPQDLLSVLAGLEDVRPISRSSGQEITVSRLTLTTATPVDDTEAANELATFVEQCVCNPVANVAGLSCESCSTGHRRPAPVNVTSYDTCVACDCSNRGATVPPECDEVR</sequence>
<keyword evidence="5 8" id="KW-1015">Disulfide bond</keyword>
<dbReference type="FunFam" id="2.10.25.10:FF:000090">
    <property type="entry name" value="laminin subunit alpha"/>
    <property type="match status" value="1"/>
</dbReference>
<dbReference type="PANTHER" id="PTHR10574:SF440">
    <property type="entry name" value="LAMININ EGF-LIKE DOMAIN-CONTAINING PROTEIN"/>
    <property type="match status" value="1"/>
</dbReference>